<protein>
    <submittedName>
        <fullName evidence="1">Uncharacterized protein</fullName>
    </submittedName>
</protein>
<sequence length="63" mass="7588">MHVSQELILVQNIPMDVELWMSDAMKNFSIISWTYRLQNGDVVERRNYEFCIQPREKHVSVVY</sequence>
<evidence type="ECO:0000313" key="2">
    <source>
        <dbReference type="Proteomes" id="UP000324832"/>
    </source>
</evidence>
<organism evidence="1 2">
    <name type="scientific">Leptidea sinapis</name>
    <dbReference type="NCBI Taxonomy" id="189913"/>
    <lineage>
        <taxon>Eukaryota</taxon>
        <taxon>Metazoa</taxon>
        <taxon>Ecdysozoa</taxon>
        <taxon>Arthropoda</taxon>
        <taxon>Hexapoda</taxon>
        <taxon>Insecta</taxon>
        <taxon>Pterygota</taxon>
        <taxon>Neoptera</taxon>
        <taxon>Endopterygota</taxon>
        <taxon>Lepidoptera</taxon>
        <taxon>Glossata</taxon>
        <taxon>Ditrysia</taxon>
        <taxon>Papilionoidea</taxon>
        <taxon>Pieridae</taxon>
        <taxon>Dismorphiinae</taxon>
        <taxon>Leptidea</taxon>
    </lineage>
</organism>
<evidence type="ECO:0000313" key="1">
    <source>
        <dbReference type="EMBL" id="VVC94336.1"/>
    </source>
</evidence>
<dbReference type="AlphaFoldDB" id="A0A5E4QA80"/>
<accession>A0A5E4QA80</accession>
<name>A0A5E4QA80_9NEOP</name>
<dbReference type="Proteomes" id="UP000324832">
    <property type="component" value="Unassembled WGS sequence"/>
</dbReference>
<keyword evidence="2" id="KW-1185">Reference proteome</keyword>
<gene>
    <name evidence="1" type="ORF">LSINAPIS_LOCUS6313</name>
</gene>
<proteinExistence type="predicted"/>
<reference evidence="1 2" key="1">
    <citation type="submission" date="2017-07" db="EMBL/GenBank/DDBJ databases">
        <authorList>
            <person name="Talla V."/>
            <person name="Backstrom N."/>
        </authorList>
    </citation>
    <scope>NUCLEOTIDE SEQUENCE [LARGE SCALE GENOMIC DNA]</scope>
</reference>
<dbReference type="EMBL" id="FZQP02001948">
    <property type="protein sequence ID" value="VVC94336.1"/>
    <property type="molecule type" value="Genomic_DNA"/>
</dbReference>